<dbReference type="InterPro" id="IPR052220">
    <property type="entry name" value="METTL25"/>
</dbReference>
<dbReference type="KEGG" id="hro:HELRODRAFT_65351"/>
<dbReference type="Proteomes" id="UP000015101">
    <property type="component" value="Unassembled WGS sequence"/>
</dbReference>
<protein>
    <recommendedName>
        <fullName evidence="1">Methyltransferase domain-containing protein</fullName>
    </recommendedName>
</protein>
<dbReference type="AlphaFoldDB" id="T1FY66"/>
<dbReference type="EnsemblMetazoa" id="HelroT65351">
    <property type="protein sequence ID" value="HelroP65351"/>
    <property type="gene ID" value="HelroG65351"/>
</dbReference>
<dbReference type="InterPro" id="IPR025714">
    <property type="entry name" value="Methyltranfer_dom"/>
</dbReference>
<dbReference type="eggNOG" id="KOG2651">
    <property type="taxonomic scope" value="Eukaryota"/>
</dbReference>
<gene>
    <name evidence="3" type="primary">20213764</name>
    <name evidence="2" type="ORF">HELRODRAFT_65351</name>
</gene>
<dbReference type="InParanoid" id="T1FY66"/>
<reference evidence="4" key="1">
    <citation type="submission" date="2012-12" db="EMBL/GenBank/DDBJ databases">
        <authorList>
            <person name="Hellsten U."/>
            <person name="Grimwood J."/>
            <person name="Chapman J.A."/>
            <person name="Shapiro H."/>
            <person name="Aerts A."/>
            <person name="Otillar R.P."/>
            <person name="Terry A.Y."/>
            <person name="Boore J.L."/>
            <person name="Simakov O."/>
            <person name="Marletaz F."/>
            <person name="Cho S.-J."/>
            <person name="Edsinger-Gonzales E."/>
            <person name="Havlak P."/>
            <person name="Kuo D.-H."/>
            <person name="Larsson T."/>
            <person name="Lv J."/>
            <person name="Arendt D."/>
            <person name="Savage R."/>
            <person name="Osoegawa K."/>
            <person name="de Jong P."/>
            <person name="Lindberg D.R."/>
            <person name="Seaver E.C."/>
            <person name="Weisblat D.A."/>
            <person name="Putnam N.H."/>
            <person name="Grigoriev I.V."/>
            <person name="Rokhsar D.S."/>
        </authorList>
    </citation>
    <scope>NUCLEOTIDE SEQUENCE</scope>
</reference>
<evidence type="ECO:0000313" key="3">
    <source>
        <dbReference type="EnsemblMetazoa" id="HelroP65351"/>
    </source>
</evidence>
<dbReference type="Pfam" id="PF13679">
    <property type="entry name" value="Methyltransf_32"/>
    <property type="match status" value="1"/>
</dbReference>
<dbReference type="EMBL" id="KB096742">
    <property type="protein sequence ID" value="ESO02280.1"/>
    <property type="molecule type" value="Genomic_DNA"/>
</dbReference>
<sequence length="236" mass="27033">MFTALHACGDLSSHILNLFVDSDRATVLCLVGCCYNLLTEEFPSKEFHDNAAKQGLSYGYGFPMSSHLRNRSFHLGKNARSLASQPLDRLRVNQTVPSDTLFWRAVLQVILIEKLGNPKNKIELRVGKLNKKVNSFNEYVNKAIQKLNLDITVISDAEISDYYLRYSSHKDKYFAFYKLRTCMGPVIEALIQLDRLLFLLEQENTHSAFLIEIFDPVISPRCYSLIAIKQTSNERF</sequence>
<proteinExistence type="predicted"/>
<reference evidence="3" key="3">
    <citation type="submission" date="2015-06" db="UniProtKB">
        <authorList>
            <consortium name="EnsemblMetazoa"/>
        </authorList>
    </citation>
    <scope>IDENTIFICATION</scope>
</reference>
<dbReference type="HOGENOM" id="CLU_016581_2_1_1"/>
<feature type="domain" description="Methyltransferase" evidence="1">
    <location>
        <begin position="1"/>
        <end position="40"/>
    </location>
</feature>
<dbReference type="PANTHER" id="PTHR12496:SF9">
    <property type="entry name" value="METHYLTRANSFERASE-LIKE PROTEIN 25-RELATED"/>
    <property type="match status" value="1"/>
</dbReference>
<dbReference type="STRING" id="6412.T1FY66"/>
<evidence type="ECO:0000313" key="4">
    <source>
        <dbReference type="Proteomes" id="UP000015101"/>
    </source>
</evidence>
<organism evidence="3 4">
    <name type="scientific">Helobdella robusta</name>
    <name type="common">Californian leech</name>
    <dbReference type="NCBI Taxonomy" id="6412"/>
    <lineage>
        <taxon>Eukaryota</taxon>
        <taxon>Metazoa</taxon>
        <taxon>Spiralia</taxon>
        <taxon>Lophotrochozoa</taxon>
        <taxon>Annelida</taxon>
        <taxon>Clitellata</taxon>
        <taxon>Hirudinea</taxon>
        <taxon>Rhynchobdellida</taxon>
        <taxon>Glossiphoniidae</taxon>
        <taxon>Helobdella</taxon>
    </lineage>
</organism>
<dbReference type="OMA" id="ECHEVTA"/>
<dbReference type="RefSeq" id="XP_009019688.1">
    <property type="nucleotide sequence ID" value="XM_009021440.1"/>
</dbReference>
<evidence type="ECO:0000313" key="2">
    <source>
        <dbReference type="EMBL" id="ESO02280.1"/>
    </source>
</evidence>
<dbReference type="PANTHER" id="PTHR12496">
    <property type="entry name" value="CGI-41 METHYLTRANSFERASE"/>
    <property type="match status" value="1"/>
</dbReference>
<reference evidence="2 4" key="2">
    <citation type="journal article" date="2013" name="Nature">
        <title>Insights into bilaterian evolution from three spiralian genomes.</title>
        <authorList>
            <person name="Simakov O."/>
            <person name="Marletaz F."/>
            <person name="Cho S.J."/>
            <person name="Edsinger-Gonzales E."/>
            <person name="Havlak P."/>
            <person name="Hellsten U."/>
            <person name="Kuo D.H."/>
            <person name="Larsson T."/>
            <person name="Lv J."/>
            <person name="Arendt D."/>
            <person name="Savage R."/>
            <person name="Osoegawa K."/>
            <person name="de Jong P."/>
            <person name="Grimwood J."/>
            <person name="Chapman J.A."/>
            <person name="Shapiro H."/>
            <person name="Aerts A."/>
            <person name="Otillar R.P."/>
            <person name="Terry A.Y."/>
            <person name="Boore J.L."/>
            <person name="Grigoriev I.V."/>
            <person name="Lindberg D.R."/>
            <person name="Seaver E.C."/>
            <person name="Weisblat D.A."/>
            <person name="Putnam N.H."/>
            <person name="Rokhsar D.S."/>
        </authorList>
    </citation>
    <scope>NUCLEOTIDE SEQUENCE</scope>
</reference>
<dbReference type="OrthoDB" id="6285264at2759"/>
<keyword evidence="4" id="KW-1185">Reference proteome</keyword>
<name>T1FY66_HELRO</name>
<dbReference type="EMBL" id="AMQM01000833">
    <property type="status" value="NOT_ANNOTATED_CDS"/>
    <property type="molecule type" value="Genomic_DNA"/>
</dbReference>
<dbReference type="GeneID" id="20213764"/>
<accession>T1FY66</accession>
<dbReference type="CTD" id="20213764"/>
<evidence type="ECO:0000259" key="1">
    <source>
        <dbReference type="Pfam" id="PF13679"/>
    </source>
</evidence>